<evidence type="ECO:0000313" key="3">
    <source>
        <dbReference type="Proteomes" id="UP000886998"/>
    </source>
</evidence>
<comment type="caution">
    <text evidence="2">The sequence shown here is derived from an EMBL/GenBank/DDBJ whole genome shotgun (WGS) entry which is preliminary data.</text>
</comment>
<evidence type="ECO:0000256" key="1">
    <source>
        <dbReference type="SAM" id="MobiDB-lite"/>
    </source>
</evidence>
<sequence length="117" mass="13322">MSDTESDNDSRMSYNSNSTKSYKSRSSLSSKSGSSTPGLPISDCERRRKALSEINQCDIGIRTHQQMTEFHRTLEDKKRIPELEALVKNLIDEKEKLVSEHRNIPPCLDTDCLNHPL</sequence>
<dbReference type="Proteomes" id="UP000886998">
    <property type="component" value="Unassembled WGS sequence"/>
</dbReference>
<feature type="compositionally biased region" description="Low complexity" evidence="1">
    <location>
        <begin position="13"/>
        <end position="40"/>
    </location>
</feature>
<keyword evidence="3" id="KW-1185">Reference proteome</keyword>
<dbReference type="EMBL" id="BMAV01013381">
    <property type="protein sequence ID" value="GFY61027.1"/>
    <property type="molecule type" value="Genomic_DNA"/>
</dbReference>
<evidence type="ECO:0000313" key="2">
    <source>
        <dbReference type="EMBL" id="GFY61027.1"/>
    </source>
</evidence>
<reference evidence="2" key="1">
    <citation type="submission" date="2020-08" db="EMBL/GenBank/DDBJ databases">
        <title>Multicomponent nature underlies the extraordinary mechanical properties of spider dragline silk.</title>
        <authorList>
            <person name="Kono N."/>
            <person name="Nakamura H."/>
            <person name="Mori M."/>
            <person name="Yoshida Y."/>
            <person name="Ohtoshi R."/>
            <person name="Malay A.D."/>
            <person name="Moran D.A.P."/>
            <person name="Tomita M."/>
            <person name="Numata K."/>
            <person name="Arakawa K."/>
        </authorList>
    </citation>
    <scope>NUCLEOTIDE SEQUENCE</scope>
</reference>
<organism evidence="2 3">
    <name type="scientific">Trichonephila inaurata madagascariensis</name>
    <dbReference type="NCBI Taxonomy" id="2747483"/>
    <lineage>
        <taxon>Eukaryota</taxon>
        <taxon>Metazoa</taxon>
        <taxon>Ecdysozoa</taxon>
        <taxon>Arthropoda</taxon>
        <taxon>Chelicerata</taxon>
        <taxon>Arachnida</taxon>
        <taxon>Araneae</taxon>
        <taxon>Araneomorphae</taxon>
        <taxon>Entelegynae</taxon>
        <taxon>Araneoidea</taxon>
        <taxon>Nephilidae</taxon>
        <taxon>Trichonephila</taxon>
        <taxon>Trichonephila inaurata</taxon>
    </lineage>
</organism>
<name>A0A8X6XVI9_9ARAC</name>
<protein>
    <submittedName>
        <fullName evidence="2">Uncharacterized protein</fullName>
    </submittedName>
</protein>
<dbReference type="AlphaFoldDB" id="A0A8X6XVI9"/>
<proteinExistence type="predicted"/>
<feature type="region of interest" description="Disordered" evidence="1">
    <location>
        <begin position="1"/>
        <end position="44"/>
    </location>
</feature>
<gene>
    <name evidence="2" type="ORF">TNIN_442471</name>
</gene>
<accession>A0A8X6XVI9</accession>